<protein>
    <submittedName>
        <fullName evidence="1">Uncharacterized protein</fullName>
    </submittedName>
</protein>
<evidence type="ECO:0000313" key="2">
    <source>
        <dbReference type="Proteomes" id="UP001230649"/>
    </source>
</evidence>
<evidence type="ECO:0000313" key="1">
    <source>
        <dbReference type="EMBL" id="KAJ9104069.1"/>
    </source>
</evidence>
<reference evidence="1" key="1">
    <citation type="submission" date="2023-04" db="EMBL/GenBank/DDBJ databases">
        <title>Draft Genome sequencing of Naganishia species isolated from polar environments using Oxford Nanopore Technology.</title>
        <authorList>
            <person name="Leo P."/>
            <person name="Venkateswaran K."/>
        </authorList>
    </citation>
    <scope>NUCLEOTIDE SEQUENCE</scope>
    <source>
        <strain evidence="1">MNA-CCFEE 5262</strain>
    </source>
</reference>
<gene>
    <name evidence="1" type="ORF">QFC20_004646</name>
</gene>
<sequence length="372" mass="40805">MDSIPLRQSLATTIRSRESTLIEPQTDAQLATTPTPNAGQWPEKAAPDPNEVTFDGPDDPEDPLNFPTWRKWIIVVTIASASTCVTCASSMAASTYAGLQRSFHISEEVAILTVSLFVLGLGVGPLFLGPTSEFVGRRIVYLWSYTGFLLAGGTVADLFETRKLGTPMTVYSTTPFLGPVLGPLIAGFINYSVNWRWTYYVLMIWSGVELVLVYLLVVETYKPELLRRKAVRLRRETGNTSLYAPIEHSRRSFLHSLGNSLKTPFLVVAPQLMAELLTLWVALVLGVLYLFFNAFPLTFERNHGFNQQQSGMSFLGLGVGQLLAAFSTPIWSKLYKRAAAKNGGHAPPEARLVMGMAGAIGKSAIKVRSKVG</sequence>
<name>A0ACC2VYL3_9TREE</name>
<organism evidence="1 2">
    <name type="scientific">Naganishia adeliensis</name>
    <dbReference type="NCBI Taxonomy" id="92952"/>
    <lineage>
        <taxon>Eukaryota</taxon>
        <taxon>Fungi</taxon>
        <taxon>Dikarya</taxon>
        <taxon>Basidiomycota</taxon>
        <taxon>Agaricomycotina</taxon>
        <taxon>Tremellomycetes</taxon>
        <taxon>Filobasidiales</taxon>
        <taxon>Filobasidiaceae</taxon>
        <taxon>Naganishia</taxon>
    </lineage>
</organism>
<dbReference type="EMBL" id="JASBWS010000056">
    <property type="protein sequence ID" value="KAJ9104069.1"/>
    <property type="molecule type" value="Genomic_DNA"/>
</dbReference>
<comment type="caution">
    <text evidence="1">The sequence shown here is derived from an EMBL/GenBank/DDBJ whole genome shotgun (WGS) entry which is preliminary data.</text>
</comment>
<keyword evidence="2" id="KW-1185">Reference proteome</keyword>
<accession>A0ACC2VYL3</accession>
<dbReference type="Proteomes" id="UP001230649">
    <property type="component" value="Unassembled WGS sequence"/>
</dbReference>
<proteinExistence type="predicted"/>